<reference evidence="7 8" key="1">
    <citation type="submission" date="2019-02" db="EMBL/GenBank/DDBJ databases">
        <title>Deep-cultivation of Planctomycetes and their phenomic and genomic characterization uncovers novel biology.</title>
        <authorList>
            <person name="Wiegand S."/>
            <person name="Jogler M."/>
            <person name="Boedeker C."/>
            <person name="Pinto D."/>
            <person name="Vollmers J."/>
            <person name="Rivas-Marin E."/>
            <person name="Kohn T."/>
            <person name="Peeters S.H."/>
            <person name="Heuer A."/>
            <person name="Rast P."/>
            <person name="Oberbeckmann S."/>
            <person name="Bunk B."/>
            <person name="Jeske O."/>
            <person name="Meyerdierks A."/>
            <person name="Storesund J.E."/>
            <person name="Kallscheuer N."/>
            <person name="Luecker S."/>
            <person name="Lage O.M."/>
            <person name="Pohl T."/>
            <person name="Merkel B.J."/>
            <person name="Hornburger P."/>
            <person name="Mueller R.-W."/>
            <person name="Bruemmer F."/>
            <person name="Labrenz M."/>
            <person name="Spormann A.M."/>
            <person name="Op Den Camp H."/>
            <person name="Overmann J."/>
            <person name="Amann R."/>
            <person name="Jetten M.S.M."/>
            <person name="Mascher T."/>
            <person name="Medema M.H."/>
            <person name="Devos D.P."/>
            <person name="Kaster A.-K."/>
            <person name="Ovreas L."/>
            <person name="Rohde M."/>
            <person name="Galperin M.Y."/>
            <person name="Jogler C."/>
        </authorList>
    </citation>
    <scope>NUCLEOTIDE SEQUENCE [LARGE SCALE GENOMIC DNA]</scope>
    <source>
        <strain evidence="7 8">Pla144</strain>
    </source>
</reference>
<dbReference type="EMBL" id="SJPS01000004">
    <property type="protein sequence ID" value="TWU25746.1"/>
    <property type="molecule type" value="Genomic_DNA"/>
</dbReference>
<evidence type="ECO:0000313" key="7">
    <source>
        <dbReference type="EMBL" id="TWU25746.1"/>
    </source>
</evidence>
<keyword evidence="4 5" id="KW-0472">Membrane</keyword>
<sequence>MNERINFETPENIKISYQLAGPGTRFLAWFADCIFLTLFCLFLLVIFVAIGFSVDGVFGDLFESSRRDDPFRKDPQFSMVFLGIWIMIWSLGSFVYFGLSELCLHGQTIGKRMSKIRVVKSDGFSLDPISILIRSIFRLIDQLPILWIVPVLSDSSQRLGDMAAGTLVISDEPSEISPVREILCDRTAAESKFRITAAMLARSRPSDFSAIETLLERWSSLHEEERTALTSTMVLALAERLQTEAPPPAEYQQYLEDLLAAEYRRQSRSLG</sequence>
<dbReference type="AlphaFoldDB" id="A0A5C6CRL0"/>
<dbReference type="GO" id="GO:0016020">
    <property type="term" value="C:membrane"/>
    <property type="evidence" value="ECO:0007669"/>
    <property type="project" value="UniProtKB-SubCell"/>
</dbReference>
<evidence type="ECO:0000256" key="5">
    <source>
        <dbReference type="SAM" id="Phobius"/>
    </source>
</evidence>
<comment type="subcellular location">
    <subcellularLocation>
        <location evidence="1">Membrane</location>
        <topology evidence="1">Multi-pass membrane protein</topology>
    </subcellularLocation>
</comment>
<feature type="domain" description="RDD" evidence="6">
    <location>
        <begin position="19"/>
        <end position="164"/>
    </location>
</feature>
<protein>
    <submittedName>
        <fullName evidence="7">RDD family protein</fullName>
    </submittedName>
</protein>
<accession>A0A5C6CRL0</accession>
<dbReference type="OrthoDB" id="9787732at2"/>
<keyword evidence="3 5" id="KW-1133">Transmembrane helix</keyword>
<name>A0A5C6CRL0_9BACT</name>
<organism evidence="7 8">
    <name type="scientific">Bythopirellula polymerisocia</name>
    <dbReference type="NCBI Taxonomy" id="2528003"/>
    <lineage>
        <taxon>Bacteria</taxon>
        <taxon>Pseudomonadati</taxon>
        <taxon>Planctomycetota</taxon>
        <taxon>Planctomycetia</taxon>
        <taxon>Pirellulales</taxon>
        <taxon>Lacipirellulaceae</taxon>
        <taxon>Bythopirellula</taxon>
    </lineage>
</organism>
<keyword evidence="8" id="KW-1185">Reference proteome</keyword>
<evidence type="ECO:0000313" key="8">
    <source>
        <dbReference type="Proteomes" id="UP000318437"/>
    </source>
</evidence>
<keyword evidence="2 5" id="KW-0812">Transmembrane</keyword>
<evidence type="ECO:0000256" key="1">
    <source>
        <dbReference type="ARBA" id="ARBA00004141"/>
    </source>
</evidence>
<feature type="transmembrane region" description="Helical" evidence="5">
    <location>
        <begin position="79"/>
        <end position="99"/>
    </location>
</feature>
<gene>
    <name evidence="7" type="ORF">Pla144_29580</name>
</gene>
<evidence type="ECO:0000259" key="6">
    <source>
        <dbReference type="Pfam" id="PF06271"/>
    </source>
</evidence>
<dbReference type="RefSeq" id="WP_146451329.1">
    <property type="nucleotide sequence ID" value="NZ_SJPS01000004.1"/>
</dbReference>
<dbReference type="InterPro" id="IPR010432">
    <property type="entry name" value="RDD"/>
</dbReference>
<feature type="transmembrane region" description="Helical" evidence="5">
    <location>
        <begin position="26"/>
        <end position="58"/>
    </location>
</feature>
<dbReference type="Pfam" id="PF06271">
    <property type="entry name" value="RDD"/>
    <property type="match status" value="1"/>
</dbReference>
<dbReference type="Proteomes" id="UP000318437">
    <property type="component" value="Unassembled WGS sequence"/>
</dbReference>
<dbReference type="PANTHER" id="PTHR38480">
    <property type="entry name" value="SLR0254 PROTEIN"/>
    <property type="match status" value="1"/>
</dbReference>
<evidence type="ECO:0000256" key="2">
    <source>
        <dbReference type="ARBA" id="ARBA00022692"/>
    </source>
</evidence>
<dbReference type="PANTHER" id="PTHR38480:SF1">
    <property type="entry name" value="SLR0254 PROTEIN"/>
    <property type="match status" value="1"/>
</dbReference>
<evidence type="ECO:0000256" key="4">
    <source>
        <dbReference type="ARBA" id="ARBA00023136"/>
    </source>
</evidence>
<comment type="caution">
    <text evidence="7">The sequence shown here is derived from an EMBL/GenBank/DDBJ whole genome shotgun (WGS) entry which is preliminary data.</text>
</comment>
<proteinExistence type="predicted"/>
<evidence type="ECO:0000256" key="3">
    <source>
        <dbReference type="ARBA" id="ARBA00022989"/>
    </source>
</evidence>